<sequence>MPEKKNVKVDTLTLAKTIAESHIIAKNIFFNPFAEVTVIPSTASPENGGRIRDITTPMPGELINDTVTRYLSGNHVSACVCDSFLTSPMRRHLRRPCPPTRIGTILSVTSSQ</sequence>
<reference evidence="1 2" key="1">
    <citation type="submission" date="2023-10" db="EMBL/GenBank/DDBJ databases">
        <title>Genomes of two closely related lineages of the louse Polyplax serrata with different host specificities.</title>
        <authorList>
            <person name="Martinu J."/>
            <person name="Tarabai H."/>
            <person name="Stefka J."/>
            <person name="Hypsa V."/>
        </authorList>
    </citation>
    <scope>NUCLEOTIDE SEQUENCE [LARGE SCALE GENOMIC DNA]</scope>
    <source>
        <strain evidence="1">HR10_N</strain>
    </source>
</reference>
<evidence type="ECO:0000313" key="2">
    <source>
        <dbReference type="Proteomes" id="UP001372834"/>
    </source>
</evidence>
<proteinExistence type="predicted"/>
<gene>
    <name evidence="1" type="ORF">RUM43_006225</name>
</gene>
<dbReference type="Proteomes" id="UP001372834">
    <property type="component" value="Unassembled WGS sequence"/>
</dbReference>
<comment type="caution">
    <text evidence="1">The sequence shown here is derived from an EMBL/GenBank/DDBJ whole genome shotgun (WGS) entry which is preliminary data.</text>
</comment>
<dbReference type="EMBL" id="JAWJWE010000037">
    <property type="protein sequence ID" value="KAK6625926.1"/>
    <property type="molecule type" value="Genomic_DNA"/>
</dbReference>
<protein>
    <submittedName>
        <fullName evidence="1">Uncharacterized protein</fullName>
    </submittedName>
</protein>
<accession>A0AAN8PYG7</accession>
<organism evidence="1 2">
    <name type="scientific">Polyplax serrata</name>
    <name type="common">Common mouse louse</name>
    <dbReference type="NCBI Taxonomy" id="468196"/>
    <lineage>
        <taxon>Eukaryota</taxon>
        <taxon>Metazoa</taxon>
        <taxon>Ecdysozoa</taxon>
        <taxon>Arthropoda</taxon>
        <taxon>Hexapoda</taxon>
        <taxon>Insecta</taxon>
        <taxon>Pterygota</taxon>
        <taxon>Neoptera</taxon>
        <taxon>Paraneoptera</taxon>
        <taxon>Psocodea</taxon>
        <taxon>Troctomorpha</taxon>
        <taxon>Phthiraptera</taxon>
        <taxon>Anoplura</taxon>
        <taxon>Polyplacidae</taxon>
        <taxon>Polyplax</taxon>
    </lineage>
</organism>
<dbReference type="AlphaFoldDB" id="A0AAN8PYG7"/>
<evidence type="ECO:0000313" key="1">
    <source>
        <dbReference type="EMBL" id="KAK6625926.1"/>
    </source>
</evidence>
<name>A0AAN8PYG7_POLSC</name>